<reference evidence="1" key="1">
    <citation type="submission" date="2018-05" db="EMBL/GenBank/DDBJ databases">
        <authorList>
            <person name="Lanie J.A."/>
            <person name="Ng W.-L."/>
            <person name="Kazmierczak K.M."/>
            <person name="Andrzejewski T.M."/>
            <person name="Davidsen T.M."/>
            <person name="Wayne K.J."/>
            <person name="Tettelin H."/>
            <person name="Glass J.I."/>
            <person name="Rusch D."/>
            <person name="Podicherti R."/>
            <person name="Tsui H.-C.T."/>
            <person name="Winkler M.E."/>
        </authorList>
    </citation>
    <scope>NUCLEOTIDE SEQUENCE</scope>
</reference>
<name>A0A382Q9U5_9ZZZZ</name>
<dbReference type="AlphaFoldDB" id="A0A382Q9U5"/>
<gene>
    <name evidence="1" type="ORF">METZ01_LOCUS334594</name>
</gene>
<evidence type="ECO:0000313" key="1">
    <source>
        <dbReference type="EMBL" id="SVC81740.1"/>
    </source>
</evidence>
<protein>
    <submittedName>
        <fullName evidence="1">Uncharacterized protein</fullName>
    </submittedName>
</protein>
<sequence length="50" mass="5855">HSGQGKSCVCSQMKLQKKRQDSGQLFRNQVKYFLRISRPSLMKRNLIINC</sequence>
<accession>A0A382Q9U5</accession>
<dbReference type="EMBL" id="UINC01112645">
    <property type="protein sequence ID" value="SVC81740.1"/>
    <property type="molecule type" value="Genomic_DNA"/>
</dbReference>
<feature type="non-terminal residue" evidence="1">
    <location>
        <position position="50"/>
    </location>
</feature>
<organism evidence="1">
    <name type="scientific">marine metagenome</name>
    <dbReference type="NCBI Taxonomy" id="408172"/>
    <lineage>
        <taxon>unclassified sequences</taxon>
        <taxon>metagenomes</taxon>
        <taxon>ecological metagenomes</taxon>
    </lineage>
</organism>
<proteinExistence type="predicted"/>
<feature type="non-terminal residue" evidence="1">
    <location>
        <position position="1"/>
    </location>
</feature>